<keyword evidence="2" id="KW-1133">Transmembrane helix</keyword>
<proteinExistence type="predicted"/>
<comment type="caution">
    <text evidence="3">The sequence shown here is derived from an EMBL/GenBank/DDBJ whole genome shotgun (WGS) entry which is preliminary data.</text>
</comment>
<keyword evidence="2" id="KW-0812">Transmembrane</keyword>
<evidence type="ECO:0000313" key="3">
    <source>
        <dbReference type="EMBL" id="RUA22494.1"/>
    </source>
</evidence>
<dbReference type="AlphaFoldDB" id="A0A3S0Q165"/>
<name>A0A3S0Q165_9GAMM</name>
<evidence type="ECO:0000256" key="1">
    <source>
        <dbReference type="SAM" id="MobiDB-lite"/>
    </source>
</evidence>
<evidence type="ECO:0000256" key="2">
    <source>
        <dbReference type="SAM" id="Phobius"/>
    </source>
</evidence>
<accession>A0A3S0Q165</accession>
<feature type="transmembrane region" description="Helical" evidence="2">
    <location>
        <begin position="35"/>
        <end position="54"/>
    </location>
</feature>
<reference evidence="3" key="1">
    <citation type="submission" date="2018-12" db="EMBL/GenBank/DDBJ databases">
        <authorList>
            <person name="Jadhav K."/>
            <person name="Kushwaha B."/>
            <person name="Jadhav I."/>
        </authorList>
    </citation>
    <scope>NUCLEOTIDE SEQUENCE [LARGE SCALE GENOMIC DNA]</scope>
    <source>
        <strain evidence="3">SBS 10</strain>
    </source>
</reference>
<feature type="compositionally biased region" description="Low complexity" evidence="1">
    <location>
        <begin position="90"/>
        <end position="102"/>
    </location>
</feature>
<dbReference type="EMBL" id="RXHI01000015">
    <property type="protein sequence ID" value="RUA22494.1"/>
    <property type="molecule type" value="Genomic_DNA"/>
</dbReference>
<protein>
    <submittedName>
        <fullName evidence="3">Uncharacterized protein</fullName>
    </submittedName>
</protein>
<gene>
    <name evidence="3" type="ORF">DSL92_05370</name>
</gene>
<sequence>MPLALLYVTARSVPSRVAALLCLPPLVVVSAVRDRGGAGILALVSAMAVAVSLFGRQARFPWPRCWWRRWSACWAGGSTTRCWQKGPNRPFSATSPPAAAASISGRMRCATPSRTSLASAR</sequence>
<organism evidence="3">
    <name type="scientific">Billgrantia gudaonensis</name>
    <dbReference type="NCBI Taxonomy" id="376427"/>
    <lineage>
        <taxon>Bacteria</taxon>
        <taxon>Pseudomonadati</taxon>
        <taxon>Pseudomonadota</taxon>
        <taxon>Gammaproteobacteria</taxon>
        <taxon>Oceanospirillales</taxon>
        <taxon>Halomonadaceae</taxon>
        <taxon>Billgrantia</taxon>
    </lineage>
</organism>
<feature type="compositionally biased region" description="Polar residues" evidence="1">
    <location>
        <begin position="112"/>
        <end position="121"/>
    </location>
</feature>
<keyword evidence="2" id="KW-0472">Membrane</keyword>
<feature type="region of interest" description="Disordered" evidence="1">
    <location>
        <begin position="86"/>
        <end position="121"/>
    </location>
</feature>